<dbReference type="InterPro" id="IPR050624">
    <property type="entry name" value="HTH-type_Tx_Regulator"/>
</dbReference>
<dbReference type="AlphaFoldDB" id="A0A4Q7P0W8"/>
<evidence type="ECO:0000259" key="3">
    <source>
        <dbReference type="PROSITE" id="PS50977"/>
    </source>
</evidence>
<organism evidence="4 5">
    <name type="scientific">Cuneatibacter caecimuris</name>
    <dbReference type="NCBI Taxonomy" id="1796618"/>
    <lineage>
        <taxon>Bacteria</taxon>
        <taxon>Bacillati</taxon>
        <taxon>Bacillota</taxon>
        <taxon>Clostridia</taxon>
        <taxon>Lachnospirales</taxon>
        <taxon>Lachnospiraceae</taxon>
        <taxon>Cuneatibacter</taxon>
    </lineage>
</organism>
<dbReference type="RefSeq" id="WP_130436006.1">
    <property type="nucleotide sequence ID" value="NZ_SGXF01000006.1"/>
</dbReference>
<evidence type="ECO:0000256" key="1">
    <source>
        <dbReference type="ARBA" id="ARBA00023125"/>
    </source>
</evidence>
<dbReference type="InterPro" id="IPR009057">
    <property type="entry name" value="Homeodomain-like_sf"/>
</dbReference>
<dbReference type="PRINTS" id="PR00455">
    <property type="entry name" value="HTHTETR"/>
</dbReference>
<dbReference type="InterPro" id="IPR036271">
    <property type="entry name" value="Tet_transcr_reg_TetR-rel_C_sf"/>
</dbReference>
<dbReference type="PROSITE" id="PS50977">
    <property type="entry name" value="HTH_TETR_2"/>
    <property type="match status" value="1"/>
</dbReference>
<dbReference type="PANTHER" id="PTHR43479">
    <property type="entry name" value="ACREF/ENVCD OPERON REPRESSOR-RELATED"/>
    <property type="match status" value="1"/>
</dbReference>
<proteinExistence type="predicted"/>
<name>A0A4Q7P0W8_9FIRM</name>
<dbReference type="Gene3D" id="1.10.10.60">
    <property type="entry name" value="Homeodomain-like"/>
    <property type="match status" value="1"/>
</dbReference>
<reference evidence="4 5" key="1">
    <citation type="submission" date="2019-02" db="EMBL/GenBank/DDBJ databases">
        <title>Genomic Encyclopedia of Type Strains, Phase IV (KMG-IV): sequencing the most valuable type-strain genomes for metagenomic binning, comparative biology and taxonomic classification.</title>
        <authorList>
            <person name="Goeker M."/>
        </authorList>
    </citation>
    <scope>NUCLEOTIDE SEQUENCE [LARGE SCALE GENOMIC DNA]</scope>
    <source>
        <strain evidence="4 5">DSM 29486</strain>
    </source>
</reference>
<protein>
    <submittedName>
        <fullName evidence="4">TetR family transcriptional regulator</fullName>
    </submittedName>
</protein>
<evidence type="ECO:0000256" key="2">
    <source>
        <dbReference type="PROSITE-ProRule" id="PRU00335"/>
    </source>
</evidence>
<dbReference type="SUPFAM" id="SSF46689">
    <property type="entry name" value="Homeodomain-like"/>
    <property type="match status" value="1"/>
</dbReference>
<feature type="DNA-binding region" description="H-T-H motif" evidence="2">
    <location>
        <begin position="33"/>
        <end position="52"/>
    </location>
</feature>
<dbReference type="SUPFAM" id="SSF48498">
    <property type="entry name" value="Tetracyclin repressor-like, C-terminal domain"/>
    <property type="match status" value="1"/>
</dbReference>
<sequence length="213" mass="25442">MNEQFEYLPEDKQERILNAALEIFSKYDYKHASTEEIASKAGISKGMLFYYFHNKKSLYLYLYDYCEKMALQQVCDEAFYSLDDYFDILEYSARKKAKIIEKNPYFMDFAVRAFYSAKEDVSEELQKTNTERTGQLLVYFKNADLSKFVEGTDIEELTHMLLWMTDGYMNEKRRSGLPIKSEELMNDFHRWINMFRSLVYKKEYMHGGYDGTN</sequence>
<evidence type="ECO:0000313" key="5">
    <source>
        <dbReference type="Proteomes" id="UP000292927"/>
    </source>
</evidence>
<dbReference type="PANTHER" id="PTHR43479:SF11">
    <property type="entry name" value="ACREF_ENVCD OPERON REPRESSOR-RELATED"/>
    <property type="match status" value="1"/>
</dbReference>
<dbReference type="InterPro" id="IPR001647">
    <property type="entry name" value="HTH_TetR"/>
</dbReference>
<gene>
    <name evidence="4" type="ORF">EV209_2756</name>
</gene>
<dbReference type="OrthoDB" id="9780939at2"/>
<dbReference type="GO" id="GO:0003677">
    <property type="term" value="F:DNA binding"/>
    <property type="evidence" value="ECO:0007669"/>
    <property type="project" value="UniProtKB-UniRule"/>
</dbReference>
<keyword evidence="5" id="KW-1185">Reference proteome</keyword>
<keyword evidence="1 2" id="KW-0238">DNA-binding</keyword>
<accession>A0A4Q7P0W8</accession>
<feature type="domain" description="HTH tetR-type" evidence="3">
    <location>
        <begin position="10"/>
        <end position="70"/>
    </location>
</feature>
<dbReference type="Proteomes" id="UP000292927">
    <property type="component" value="Unassembled WGS sequence"/>
</dbReference>
<evidence type="ECO:0000313" key="4">
    <source>
        <dbReference type="EMBL" id="RZS93010.1"/>
    </source>
</evidence>
<dbReference type="Pfam" id="PF00440">
    <property type="entry name" value="TetR_N"/>
    <property type="match status" value="1"/>
</dbReference>
<comment type="caution">
    <text evidence="4">The sequence shown here is derived from an EMBL/GenBank/DDBJ whole genome shotgun (WGS) entry which is preliminary data.</text>
</comment>
<dbReference type="Gene3D" id="1.10.357.10">
    <property type="entry name" value="Tetracycline Repressor, domain 2"/>
    <property type="match status" value="1"/>
</dbReference>
<dbReference type="EMBL" id="SGXF01000006">
    <property type="protein sequence ID" value="RZS93010.1"/>
    <property type="molecule type" value="Genomic_DNA"/>
</dbReference>